<dbReference type="AlphaFoldDB" id="A0AAP4BSZ5"/>
<name>A0AAP4BSZ5_9CORY</name>
<evidence type="ECO:0000313" key="4">
    <source>
        <dbReference type="Proteomes" id="UP001226160"/>
    </source>
</evidence>
<accession>A0AAP4BSZ5</accession>
<comment type="caution">
    <text evidence="3">The sequence shown here is derived from an EMBL/GenBank/DDBJ whole genome shotgun (WGS) entry which is preliminary data.</text>
</comment>
<evidence type="ECO:0000256" key="1">
    <source>
        <dbReference type="SAM" id="Phobius"/>
    </source>
</evidence>
<evidence type="ECO:0000313" key="3">
    <source>
        <dbReference type="EMBL" id="MDK4325850.1"/>
    </source>
</evidence>
<dbReference type="InterPro" id="IPR021385">
    <property type="entry name" value="DUF3017"/>
</dbReference>
<protein>
    <submittedName>
        <fullName evidence="3">DUF3017 domain-containing protein</fullName>
    </submittedName>
</protein>
<organism evidence="3 4">
    <name type="scientific">Corynebacterium propinquum</name>
    <dbReference type="NCBI Taxonomy" id="43769"/>
    <lineage>
        <taxon>Bacteria</taxon>
        <taxon>Bacillati</taxon>
        <taxon>Actinomycetota</taxon>
        <taxon>Actinomycetes</taxon>
        <taxon>Mycobacteriales</taxon>
        <taxon>Corynebacteriaceae</taxon>
        <taxon>Corynebacterium</taxon>
    </lineage>
</organism>
<keyword evidence="5" id="KW-1185">Reference proteome</keyword>
<gene>
    <name evidence="2" type="ORF">QPX45_02120</name>
    <name evidence="3" type="ORF">QPX54_04880</name>
</gene>
<dbReference type="Proteomes" id="UP001226160">
    <property type="component" value="Unassembled WGS sequence"/>
</dbReference>
<proteinExistence type="predicted"/>
<dbReference type="EMBL" id="JASNVK010000002">
    <property type="protein sequence ID" value="MDK4300053.1"/>
    <property type="molecule type" value="Genomic_DNA"/>
</dbReference>
<sequence>MSTHRNKVDRSGLANPHDLNLAPSRIPGWLQWVGMAAFIVLLAAAAWFLVADHWRRSTFALGVAMLWLAALRLTCDSAKLGVFAVRSRRFDASFSAVAGAALMFLSASVDALGS</sequence>
<dbReference type="EMBL" id="JASNVP010000004">
    <property type="protein sequence ID" value="MDK4325850.1"/>
    <property type="molecule type" value="Genomic_DNA"/>
</dbReference>
<feature type="transmembrane region" description="Helical" evidence="1">
    <location>
        <begin position="57"/>
        <end position="74"/>
    </location>
</feature>
<feature type="transmembrane region" description="Helical" evidence="1">
    <location>
        <begin position="94"/>
        <end position="113"/>
    </location>
</feature>
<feature type="transmembrane region" description="Helical" evidence="1">
    <location>
        <begin position="29"/>
        <end position="50"/>
    </location>
</feature>
<evidence type="ECO:0000313" key="5">
    <source>
        <dbReference type="Proteomes" id="UP001243856"/>
    </source>
</evidence>
<dbReference type="Pfam" id="PF11222">
    <property type="entry name" value="DUF3017"/>
    <property type="match status" value="1"/>
</dbReference>
<evidence type="ECO:0000313" key="2">
    <source>
        <dbReference type="EMBL" id="MDK4300053.1"/>
    </source>
</evidence>
<keyword evidence="1" id="KW-0472">Membrane</keyword>
<keyword evidence="1" id="KW-1133">Transmembrane helix</keyword>
<keyword evidence="1" id="KW-0812">Transmembrane</keyword>
<dbReference type="Proteomes" id="UP001243856">
    <property type="component" value="Unassembled WGS sequence"/>
</dbReference>
<reference evidence="3 5" key="1">
    <citation type="submission" date="2023-05" db="EMBL/GenBank/DDBJ databases">
        <title>Metabolic capabilities are highly conserved among human nasal-associated Corynebacterium species in pangenomic analyses.</title>
        <authorList>
            <person name="Tran T.H."/>
            <person name="Roberts A.Q."/>
            <person name="Escapa I.F."/>
            <person name="Gao W."/>
            <person name="Conlan S."/>
            <person name="Kong H."/>
            <person name="Segre J.A."/>
            <person name="Kelly M.S."/>
            <person name="Lemon K.P."/>
        </authorList>
    </citation>
    <scope>NUCLEOTIDE SEQUENCE</scope>
    <source>
        <strain evidence="3">KPL2654</strain>
        <strain evidence="2 5">KPL2811</strain>
    </source>
</reference>